<dbReference type="Proteomes" id="UP001153148">
    <property type="component" value="Unassembled WGS sequence"/>
</dbReference>
<dbReference type="Pfam" id="PF13582">
    <property type="entry name" value="Reprolysin_3"/>
    <property type="match status" value="1"/>
</dbReference>
<protein>
    <submittedName>
        <fullName evidence="1">Uncharacterized protein</fullName>
    </submittedName>
</protein>
<dbReference type="Gene3D" id="3.40.390.10">
    <property type="entry name" value="Collagenase (Catalytic Domain)"/>
    <property type="match status" value="1"/>
</dbReference>
<name>A0ABN7PLY8_TIMPD</name>
<dbReference type="SUPFAM" id="SSF55486">
    <property type="entry name" value="Metalloproteases ('zincins'), catalytic domain"/>
    <property type="match status" value="1"/>
</dbReference>
<comment type="caution">
    <text evidence="1">The sequence shown here is derived from an EMBL/GenBank/DDBJ whole genome shotgun (WGS) entry which is preliminary data.</text>
</comment>
<reference evidence="1" key="1">
    <citation type="submission" date="2021-03" db="EMBL/GenBank/DDBJ databases">
        <authorList>
            <person name="Tran Van P."/>
        </authorList>
    </citation>
    <scope>NUCLEOTIDE SEQUENCE</scope>
</reference>
<organism evidence="1 2">
    <name type="scientific">Timema podura</name>
    <name type="common">Walking stick</name>
    <dbReference type="NCBI Taxonomy" id="61482"/>
    <lineage>
        <taxon>Eukaryota</taxon>
        <taxon>Metazoa</taxon>
        <taxon>Ecdysozoa</taxon>
        <taxon>Arthropoda</taxon>
        <taxon>Hexapoda</taxon>
        <taxon>Insecta</taxon>
        <taxon>Pterygota</taxon>
        <taxon>Neoptera</taxon>
        <taxon>Polyneoptera</taxon>
        <taxon>Phasmatodea</taxon>
        <taxon>Timematodea</taxon>
        <taxon>Timematoidea</taxon>
        <taxon>Timematidae</taxon>
        <taxon>Timema</taxon>
    </lineage>
</organism>
<evidence type="ECO:0000313" key="1">
    <source>
        <dbReference type="EMBL" id="CAG2068759.1"/>
    </source>
</evidence>
<gene>
    <name evidence="1" type="ORF">TPAB3V08_LOCUS15702</name>
</gene>
<evidence type="ECO:0000313" key="2">
    <source>
        <dbReference type="Proteomes" id="UP001153148"/>
    </source>
</evidence>
<keyword evidence="2" id="KW-1185">Reference proteome</keyword>
<sequence>MYNSSPCPSWARVPPSFELCLQRHDICSDNMTECGLMGIAFIGEICNTDKSSCMCEDSGLMLAPVVTHEMGHV</sequence>
<dbReference type="InterPro" id="IPR024079">
    <property type="entry name" value="MetalloPept_cat_dom_sf"/>
</dbReference>
<feature type="non-terminal residue" evidence="1">
    <location>
        <position position="73"/>
    </location>
</feature>
<accession>A0ABN7PLY8</accession>
<dbReference type="EMBL" id="CAJPIN010101476">
    <property type="protein sequence ID" value="CAG2068759.1"/>
    <property type="molecule type" value="Genomic_DNA"/>
</dbReference>
<proteinExistence type="predicted"/>